<protein>
    <submittedName>
        <fullName evidence="2">Uncharacterized protein</fullName>
    </submittedName>
</protein>
<dbReference type="AlphaFoldDB" id="A0A2P2KZV8"/>
<evidence type="ECO:0000256" key="1">
    <source>
        <dbReference type="SAM" id="MobiDB-lite"/>
    </source>
</evidence>
<proteinExistence type="predicted"/>
<reference evidence="2" key="1">
    <citation type="submission" date="2018-02" db="EMBL/GenBank/DDBJ databases">
        <title>Rhizophora mucronata_Transcriptome.</title>
        <authorList>
            <person name="Meera S.P."/>
            <person name="Sreeshan A."/>
            <person name="Augustine A."/>
        </authorList>
    </citation>
    <scope>NUCLEOTIDE SEQUENCE</scope>
    <source>
        <tissue evidence="2">Leaf</tissue>
    </source>
</reference>
<evidence type="ECO:0000313" key="2">
    <source>
        <dbReference type="EMBL" id="MBX11248.1"/>
    </source>
</evidence>
<dbReference type="EMBL" id="GGEC01030764">
    <property type="protein sequence ID" value="MBX11248.1"/>
    <property type="molecule type" value="Transcribed_RNA"/>
</dbReference>
<name>A0A2P2KZV8_RHIMU</name>
<feature type="region of interest" description="Disordered" evidence="1">
    <location>
        <begin position="1"/>
        <end position="36"/>
    </location>
</feature>
<accession>A0A2P2KZV8</accession>
<feature type="compositionally biased region" description="Low complexity" evidence="1">
    <location>
        <begin position="24"/>
        <end position="36"/>
    </location>
</feature>
<organism evidence="2">
    <name type="scientific">Rhizophora mucronata</name>
    <name type="common">Asiatic mangrove</name>
    <dbReference type="NCBI Taxonomy" id="61149"/>
    <lineage>
        <taxon>Eukaryota</taxon>
        <taxon>Viridiplantae</taxon>
        <taxon>Streptophyta</taxon>
        <taxon>Embryophyta</taxon>
        <taxon>Tracheophyta</taxon>
        <taxon>Spermatophyta</taxon>
        <taxon>Magnoliopsida</taxon>
        <taxon>eudicotyledons</taxon>
        <taxon>Gunneridae</taxon>
        <taxon>Pentapetalae</taxon>
        <taxon>rosids</taxon>
        <taxon>fabids</taxon>
        <taxon>Malpighiales</taxon>
        <taxon>Rhizophoraceae</taxon>
        <taxon>Rhizophora</taxon>
    </lineage>
</organism>
<sequence length="36" mass="3813">MKYEALAISSRENNEGSTFCAVQPETPSATATTPPL</sequence>